<dbReference type="AlphaFoldDB" id="A0A1T4W9C7"/>
<keyword evidence="1" id="KW-1133">Transmembrane helix</keyword>
<evidence type="ECO:0008006" key="4">
    <source>
        <dbReference type="Google" id="ProtNLM"/>
    </source>
</evidence>
<feature type="transmembrane region" description="Helical" evidence="1">
    <location>
        <begin position="290"/>
        <end position="309"/>
    </location>
</feature>
<dbReference type="STRING" id="745368.SAMN02745178_00188"/>
<gene>
    <name evidence="2" type="ORF">SAMN02745178_00188</name>
</gene>
<feature type="transmembrane region" description="Helical" evidence="1">
    <location>
        <begin position="151"/>
        <end position="172"/>
    </location>
</feature>
<feature type="transmembrane region" description="Helical" evidence="1">
    <location>
        <begin position="387"/>
        <end position="408"/>
    </location>
</feature>
<name>A0A1T4W9C7_9FIRM</name>
<feature type="transmembrane region" description="Helical" evidence="1">
    <location>
        <begin position="351"/>
        <end position="375"/>
    </location>
</feature>
<dbReference type="OrthoDB" id="9987348at2"/>
<dbReference type="RefSeq" id="WP_078783207.1">
    <property type="nucleotide sequence ID" value="NZ_DAWAIH010000006.1"/>
</dbReference>
<proteinExistence type="predicted"/>
<dbReference type="Proteomes" id="UP000190286">
    <property type="component" value="Unassembled WGS sequence"/>
</dbReference>
<keyword evidence="1" id="KW-0472">Membrane</keyword>
<keyword evidence="1" id="KW-0812">Transmembrane</keyword>
<keyword evidence="3" id="KW-1185">Reference proteome</keyword>
<evidence type="ECO:0000313" key="3">
    <source>
        <dbReference type="Proteomes" id="UP000190286"/>
    </source>
</evidence>
<dbReference type="GeneID" id="93336688"/>
<protein>
    <recommendedName>
        <fullName evidence="4">Dolichyl-phosphate-mannose-protein mannosyltransferase</fullName>
    </recommendedName>
</protein>
<organism evidence="2 3">
    <name type="scientific">Gemmiger formicilis</name>
    <dbReference type="NCBI Taxonomy" id="745368"/>
    <lineage>
        <taxon>Bacteria</taxon>
        <taxon>Bacillati</taxon>
        <taxon>Bacillota</taxon>
        <taxon>Clostridia</taxon>
        <taxon>Eubacteriales</taxon>
        <taxon>Gemmiger</taxon>
    </lineage>
</organism>
<sequence length="583" mass="64129">MEQVKSFCRRYRRLLLAAAYLAIFAVGVLYLRVTVNIPPEGDDKLTLNLWLYDFQRMPFWQYALQDLQGRLRYFTLQEVRFFPFHYPNAVDLLFYTSLTHYRLYIIAWTGAAAFAVSRVAARLGSGDALALGGFALALAAAPIWNEGMYSYYAVPQRALFWAMTAWLCLFAWQGTRHRRWAVLGAVLSFIACGTYEIGYVFALLALVVWLLRRRSVKNALLDTAPALGGMGAALVFHVLCGRNGGTGNELSLDIPAVLRVTVQQMAASLPGLNSRLLQEDAGVITNGDRLWPLALGVLAGLLIFFGVPFKKLRGRTLGALAGFGLAVWALPALLLALSARYQQPEAITWQWGYIPAAASSIGFTLLVAALLALLAGLCCKLPNVLSVVSRLALTAVLAAGLCLNGGYLRGVVRTHHAENLAAYQFFVRTIEAGLADAVQSDDLILCNENVWDSNAEAESAFFSRFTGRALHAQVLWTENPATDGDAYAYQTYRNYGGYDLAWCGRLQSADSDLMDGVQVYVQSAYVPDNAVIKYKVRLADGTEEARAICLLDCTQTPRDRNGDYLATVEDTSIVNAKLMIWDG</sequence>
<accession>A0A1T4W9C7</accession>
<feature type="transmembrane region" description="Helical" evidence="1">
    <location>
        <begin position="184"/>
        <end position="211"/>
    </location>
</feature>
<feature type="transmembrane region" description="Helical" evidence="1">
    <location>
        <begin position="316"/>
        <end position="339"/>
    </location>
</feature>
<feature type="transmembrane region" description="Helical" evidence="1">
    <location>
        <begin position="128"/>
        <end position="145"/>
    </location>
</feature>
<evidence type="ECO:0000313" key="2">
    <source>
        <dbReference type="EMBL" id="SKA73648.1"/>
    </source>
</evidence>
<evidence type="ECO:0000256" key="1">
    <source>
        <dbReference type="SAM" id="Phobius"/>
    </source>
</evidence>
<feature type="transmembrane region" description="Helical" evidence="1">
    <location>
        <begin position="14"/>
        <end position="33"/>
    </location>
</feature>
<feature type="transmembrane region" description="Helical" evidence="1">
    <location>
        <begin position="101"/>
        <end position="121"/>
    </location>
</feature>
<dbReference type="EMBL" id="FUYF01000001">
    <property type="protein sequence ID" value="SKA73648.1"/>
    <property type="molecule type" value="Genomic_DNA"/>
</dbReference>
<reference evidence="2 3" key="1">
    <citation type="submission" date="2017-02" db="EMBL/GenBank/DDBJ databases">
        <authorList>
            <person name="Peterson S.W."/>
        </authorList>
    </citation>
    <scope>NUCLEOTIDE SEQUENCE [LARGE SCALE GENOMIC DNA]</scope>
    <source>
        <strain evidence="2 3">ATCC 27749</strain>
    </source>
</reference>